<name>A0AAJ0DK35_9PEZI</name>
<gene>
    <name evidence="2" type="ORF">LTR09_007343</name>
</gene>
<reference evidence="2" key="1">
    <citation type="submission" date="2023-04" db="EMBL/GenBank/DDBJ databases">
        <title>Black Yeasts Isolated from many extreme environments.</title>
        <authorList>
            <person name="Coleine C."/>
            <person name="Stajich J.E."/>
            <person name="Selbmann L."/>
        </authorList>
    </citation>
    <scope>NUCLEOTIDE SEQUENCE</scope>
    <source>
        <strain evidence="2">CCFEE 5312</strain>
    </source>
</reference>
<keyword evidence="3" id="KW-1185">Reference proteome</keyword>
<dbReference type="Proteomes" id="UP001271007">
    <property type="component" value="Unassembled WGS sequence"/>
</dbReference>
<comment type="caution">
    <text evidence="2">The sequence shown here is derived from an EMBL/GenBank/DDBJ whole genome shotgun (WGS) entry which is preliminary data.</text>
</comment>
<feature type="compositionally biased region" description="Basic residues" evidence="1">
    <location>
        <begin position="1"/>
        <end position="12"/>
    </location>
</feature>
<evidence type="ECO:0000313" key="3">
    <source>
        <dbReference type="Proteomes" id="UP001271007"/>
    </source>
</evidence>
<evidence type="ECO:0000313" key="2">
    <source>
        <dbReference type="EMBL" id="KAK3051687.1"/>
    </source>
</evidence>
<protein>
    <submittedName>
        <fullName evidence="2">Uncharacterized protein</fullName>
    </submittedName>
</protein>
<dbReference type="EMBL" id="JAWDJX010000025">
    <property type="protein sequence ID" value="KAK3051687.1"/>
    <property type="molecule type" value="Genomic_DNA"/>
</dbReference>
<sequence length="236" mass="26882">MGVSTRRQRGAAKPRAFDEDTITAKPKNKLPKKQPPSPVKTVVQKRQATQAYINQVSTGLPTFQLPSEDPDIFRIYRSWLYDKHLYTVTPGDEETDITGHVALHKDAEWLRLAHCYLLGREMKDERFANASLSSIVEKMAAMDTYPTGIATEIYEHTQIGDKLRKLIIDVHVWKGLGQWIRAPHDDAEGPFEFVRNVLNGMAEAGSEIYDEKCKAPWEEDLCGAYHWHEVSEKCKA</sequence>
<evidence type="ECO:0000256" key="1">
    <source>
        <dbReference type="SAM" id="MobiDB-lite"/>
    </source>
</evidence>
<accession>A0AAJ0DK35</accession>
<feature type="region of interest" description="Disordered" evidence="1">
    <location>
        <begin position="1"/>
        <end position="39"/>
    </location>
</feature>
<proteinExistence type="predicted"/>
<organism evidence="2 3">
    <name type="scientific">Extremus antarcticus</name>
    <dbReference type="NCBI Taxonomy" id="702011"/>
    <lineage>
        <taxon>Eukaryota</taxon>
        <taxon>Fungi</taxon>
        <taxon>Dikarya</taxon>
        <taxon>Ascomycota</taxon>
        <taxon>Pezizomycotina</taxon>
        <taxon>Dothideomycetes</taxon>
        <taxon>Dothideomycetidae</taxon>
        <taxon>Mycosphaerellales</taxon>
        <taxon>Extremaceae</taxon>
        <taxon>Extremus</taxon>
    </lineage>
</organism>
<dbReference type="AlphaFoldDB" id="A0AAJ0DK35"/>